<organism evidence="2 3">
    <name type="scientific">Triparma columacea</name>
    <dbReference type="NCBI Taxonomy" id="722753"/>
    <lineage>
        <taxon>Eukaryota</taxon>
        <taxon>Sar</taxon>
        <taxon>Stramenopiles</taxon>
        <taxon>Ochrophyta</taxon>
        <taxon>Bolidophyceae</taxon>
        <taxon>Parmales</taxon>
        <taxon>Triparmaceae</taxon>
        <taxon>Triparma</taxon>
    </lineage>
</organism>
<dbReference type="Proteomes" id="UP001165065">
    <property type="component" value="Unassembled WGS sequence"/>
</dbReference>
<feature type="compositionally biased region" description="Basic and acidic residues" evidence="1">
    <location>
        <begin position="53"/>
        <end position="63"/>
    </location>
</feature>
<name>A0A9W7G4G2_9STRA</name>
<dbReference type="OrthoDB" id="10374953at2759"/>
<protein>
    <submittedName>
        <fullName evidence="2">Uncharacterized protein</fullName>
    </submittedName>
</protein>
<evidence type="ECO:0000313" key="3">
    <source>
        <dbReference type="Proteomes" id="UP001165065"/>
    </source>
</evidence>
<comment type="caution">
    <text evidence="2">The sequence shown here is derived from an EMBL/GenBank/DDBJ whole genome shotgun (WGS) entry which is preliminary data.</text>
</comment>
<evidence type="ECO:0000256" key="1">
    <source>
        <dbReference type="SAM" id="MobiDB-lite"/>
    </source>
</evidence>
<accession>A0A9W7G4G2</accession>
<keyword evidence="3" id="KW-1185">Reference proteome</keyword>
<reference evidence="3" key="1">
    <citation type="journal article" date="2023" name="Commun. Biol.">
        <title>Genome analysis of Parmales, the sister group of diatoms, reveals the evolutionary specialization of diatoms from phago-mixotrophs to photoautotrophs.</title>
        <authorList>
            <person name="Ban H."/>
            <person name="Sato S."/>
            <person name="Yoshikawa S."/>
            <person name="Yamada K."/>
            <person name="Nakamura Y."/>
            <person name="Ichinomiya M."/>
            <person name="Sato N."/>
            <person name="Blanc-Mathieu R."/>
            <person name="Endo H."/>
            <person name="Kuwata A."/>
            <person name="Ogata H."/>
        </authorList>
    </citation>
    <scope>NUCLEOTIDE SEQUENCE [LARGE SCALE GENOMIC DNA]</scope>
</reference>
<gene>
    <name evidence="2" type="ORF">TrCOL_g3790</name>
</gene>
<sequence>MSAKKANAGSPPYRRASWGGDVTQDFDQLKRLYAPPSPAEGGGGEREEDDAEEKGIKGEKNVDNELEELGVPESEAYLYTNVDGGGGLKLASMFKSLISMLASCKARSKRVEADEDGTAHESPRTPEAVDFTKFKYINGPQAAAATKSFRHTLPTQQFNSSEVTKFKTKNFKYMSTHLREQQLAAERGVELEREPTEEEKAMRRGYAAAMRQYQGGNRSKSQLIKAYSYGSGARHTEDSS</sequence>
<dbReference type="AlphaFoldDB" id="A0A9W7G4G2"/>
<proteinExistence type="predicted"/>
<dbReference type="EMBL" id="BRYA01000053">
    <property type="protein sequence ID" value="GMI35325.1"/>
    <property type="molecule type" value="Genomic_DNA"/>
</dbReference>
<feature type="region of interest" description="Disordered" evidence="1">
    <location>
        <begin position="1"/>
        <end position="67"/>
    </location>
</feature>
<evidence type="ECO:0000313" key="2">
    <source>
        <dbReference type="EMBL" id="GMI35325.1"/>
    </source>
</evidence>